<keyword evidence="1" id="KW-0282">Flagellum</keyword>
<proteinExistence type="predicted"/>
<organism evidence="1 2">
    <name type="scientific">Tritonibacter aquimaris</name>
    <dbReference type="NCBI Taxonomy" id="2663379"/>
    <lineage>
        <taxon>Bacteria</taxon>
        <taxon>Pseudomonadati</taxon>
        <taxon>Pseudomonadota</taxon>
        <taxon>Alphaproteobacteria</taxon>
        <taxon>Rhodobacterales</taxon>
        <taxon>Paracoccaceae</taxon>
        <taxon>Tritonibacter</taxon>
    </lineage>
</organism>
<dbReference type="Pfam" id="PF07309">
    <property type="entry name" value="FlaF"/>
    <property type="match status" value="1"/>
</dbReference>
<dbReference type="NCBIfam" id="NF009435">
    <property type="entry name" value="PRK12794.1"/>
    <property type="match status" value="1"/>
</dbReference>
<reference evidence="1 2" key="1">
    <citation type="submission" date="2019-10" db="EMBL/GenBank/DDBJ databases">
        <title>Epibacterium sp. nov., isolated from seawater.</title>
        <authorList>
            <person name="Zhang X."/>
            <person name="Li N."/>
        </authorList>
    </citation>
    <scope>NUCLEOTIDE SEQUENCE [LARGE SCALE GENOMIC DNA]</scope>
    <source>
        <strain evidence="1 2">SM1969</strain>
    </source>
</reference>
<evidence type="ECO:0000313" key="1">
    <source>
        <dbReference type="EMBL" id="MQY42041.1"/>
    </source>
</evidence>
<name>A0A844AVM2_9RHOB</name>
<keyword evidence="2" id="KW-1185">Reference proteome</keyword>
<protein>
    <submittedName>
        <fullName evidence="1">Flagellar biosynthesis regulator FlaF</fullName>
    </submittedName>
</protein>
<evidence type="ECO:0000313" key="2">
    <source>
        <dbReference type="Proteomes" id="UP000436694"/>
    </source>
</evidence>
<keyword evidence="1" id="KW-0966">Cell projection</keyword>
<dbReference type="InterPro" id="IPR010845">
    <property type="entry name" value="FlaF"/>
</dbReference>
<keyword evidence="1" id="KW-0969">Cilium</keyword>
<gene>
    <name evidence="1" type="primary">flaF</name>
    <name evidence="1" type="ORF">GG681_05275</name>
</gene>
<dbReference type="EMBL" id="WIXK01000002">
    <property type="protein sequence ID" value="MQY42041.1"/>
    <property type="molecule type" value="Genomic_DNA"/>
</dbReference>
<dbReference type="GO" id="GO:0044781">
    <property type="term" value="P:bacterial-type flagellum organization"/>
    <property type="evidence" value="ECO:0007669"/>
    <property type="project" value="InterPro"/>
</dbReference>
<dbReference type="AlphaFoldDB" id="A0A844AVM2"/>
<comment type="caution">
    <text evidence="1">The sequence shown here is derived from an EMBL/GenBank/DDBJ whole genome shotgun (WGS) entry which is preliminary data.</text>
</comment>
<sequence length="123" mass="13473">MNAQLKARNAYSAASATVSTPKSFEYKVIAHVTQQIIEAAKKGSKGFPALVAAVDKNRKLWRILEADLLSPENELPDSAKENLVYLAEFTRQHTTKIIRKEAGVQPILEINTAILRGLRGGAT</sequence>
<dbReference type="RefSeq" id="WP_328593272.1">
    <property type="nucleotide sequence ID" value="NZ_WIXK01000002.1"/>
</dbReference>
<dbReference type="Proteomes" id="UP000436694">
    <property type="component" value="Unassembled WGS sequence"/>
</dbReference>
<accession>A0A844AVM2</accession>